<protein>
    <submittedName>
        <fullName evidence="10">ORF3 protein</fullName>
    </submittedName>
</protein>
<keyword evidence="3 6" id="KW-1043">Host membrane</keyword>
<dbReference type="PROSITE" id="PS51966">
    <property type="entry name" value="COV_VIROPORIN_3A_TM"/>
    <property type="match status" value="1"/>
</dbReference>
<evidence type="ECO:0000256" key="5">
    <source>
        <dbReference type="ARBA" id="ARBA00023136"/>
    </source>
</evidence>
<accession>A0AA49ED20</accession>
<evidence type="ECO:0000313" key="10">
    <source>
        <dbReference type="EMBL" id="WCC62149.1"/>
    </source>
</evidence>
<evidence type="ECO:0000256" key="6">
    <source>
        <dbReference type="PROSITE-ProRule" id="PRU01311"/>
    </source>
</evidence>
<feature type="domain" description="CoV 3a-like viroporin TM" evidence="8">
    <location>
        <begin position="27"/>
        <end position="119"/>
    </location>
</feature>
<dbReference type="InterPro" id="IPR046445">
    <property type="entry name" value="a/bCoV_VIROPORIN_3A-like_TM"/>
</dbReference>
<keyword evidence="5 6" id="KW-0472">Membrane</keyword>
<dbReference type="InterPro" id="IPR046446">
    <property type="entry name" value="a/bCoV_VIROPORIN_3A-like_CD"/>
</dbReference>
<feature type="transmembrane region" description="Helical" evidence="7">
    <location>
        <begin position="39"/>
        <end position="57"/>
    </location>
</feature>
<dbReference type="EMBL" id="OQ175102">
    <property type="protein sequence ID" value="WCC62149.1"/>
    <property type="molecule type" value="Genomic_RNA"/>
</dbReference>
<keyword evidence="4 6" id="KW-1133">Transmembrane helix</keyword>
<gene>
    <name evidence="10" type="primary">ORF3</name>
</gene>
<sequence>MNDYLGLLWYWDLAKQAHTAVKAVPEAIAPIVIHSNNSVIGYLLTSIFIYFFAVYKADSYRRQIACLIGKFLLLILYVPLLVYCGAYVDAVIIASILALRIGYVLYFSLKYKTVDFLLFNDSRLCFSFGKASYVNTVFKHFMVFTGGHHYIDFGYNFVPFVDTSNLLVCIRGREELDLEFSRQIELCDGSYLYLFTSQPIVSIFNIVATTQLDETVIDL</sequence>
<evidence type="ECO:0000259" key="8">
    <source>
        <dbReference type="PROSITE" id="PS51966"/>
    </source>
</evidence>
<feature type="domain" description="CoV 3a-like viroporin CD" evidence="9">
    <location>
        <begin position="123"/>
        <end position="200"/>
    </location>
</feature>
<dbReference type="PROSITE" id="PS51967">
    <property type="entry name" value="COV_VIROPORIN_3A_CD"/>
    <property type="match status" value="1"/>
</dbReference>
<feature type="transmembrane region" description="Helical" evidence="7">
    <location>
        <begin position="64"/>
        <end position="84"/>
    </location>
</feature>
<evidence type="ECO:0000256" key="7">
    <source>
        <dbReference type="SAM" id="Phobius"/>
    </source>
</evidence>
<dbReference type="Pfam" id="PF03053">
    <property type="entry name" value="Corona_NS3b"/>
    <property type="match status" value="1"/>
</dbReference>
<evidence type="ECO:0000256" key="1">
    <source>
        <dbReference type="ARBA" id="ARBA00004301"/>
    </source>
</evidence>
<evidence type="ECO:0000259" key="9">
    <source>
        <dbReference type="PROSITE" id="PS51967"/>
    </source>
</evidence>
<feature type="transmembrane region" description="Helical" evidence="7">
    <location>
        <begin position="90"/>
        <end position="109"/>
    </location>
</feature>
<evidence type="ECO:0000256" key="2">
    <source>
        <dbReference type="ARBA" id="ARBA00022692"/>
    </source>
</evidence>
<dbReference type="GO" id="GO:0016020">
    <property type="term" value="C:membrane"/>
    <property type="evidence" value="ECO:0007669"/>
    <property type="project" value="UniProtKB-UniRule"/>
</dbReference>
<evidence type="ECO:0000256" key="4">
    <source>
        <dbReference type="ARBA" id="ARBA00022989"/>
    </source>
</evidence>
<dbReference type="GO" id="GO:0033644">
    <property type="term" value="C:host cell membrane"/>
    <property type="evidence" value="ECO:0007669"/>
    <property type="project" value="UniProtKB-SubCell"/>
</dbReference>
<reference evidence="10" key="1">
    <citation type="submission" date="2023-01" db="EMBL/GenBank/DDBJ databases">
        <title>Panoramic Analysis of Coronaviruses Carried by Representative Bat Species in Southern China to Better Understand the Coronavirus Sphere.</title>
        <authorList>
            <person name="Han Y."/>
            <person name="Xu P."/>
            <person name="Wang Y."/>
            <person name="Zhao W."/>
            <person name="Wang J."/>
            <person name="Jin Q."/>
            <person name="Wu Z."/>
        </authorList>
    </citation>
    <scope>NUCLEOTIDE SEQUENCE</scope>
    <source>
        <strain evidence="10">BtMa-AlphaCoV/JX2020-Q82</strain>
    </source>
</reference>
<proteinExistence type="predicted"/>
<dbReference type="InterPro" id="IPR004293">
    <property type="entry name" value="Coronavirus_Orf3a/b"/>
</dbReference>
<name>A0AA49ED20_9NIDO</name>
<organism evidence="10">
    <name type="scientific">Bat Coronavirus MaJX20</name>
    <dbReference type="NCBI Taxonomy" id="3018845"/>
    <lineage>
        <taxon>Viruses</taxon>
        <taxon>Riboviria</taxon>
        <taxon>Orthornavirae</taxon>
        <taxon>Pisuviricota</taxon>
        <taxon>Pisoniviricetes</taxon>
        <taxon>Nidovirales</taxon>
        <taxon>Cornidovirineae</taxon>
        <taxon>Coronaviridae</taxon>
        <taxon>Orthocoronavirinae</taxon>
    </lineage>
</organism>
<comment type="subcellular location">
    <subcellularLocation>
        <location evidence="1">Host membrane</location>
        <topology evidence="1">Multi-pass membrane protein</topology>
    </subcellularLocation>
</comment>
<evidence type="ECO:0000256" key="3">
    <source>
        <dbReference type="ARBA" id="ARBA00022870"/>
    </source>
</evidence>
<keyword evidence="2 6" id="KW-0812">Transmembrane</keyword>